<evidence type="ECO:0000313" key="3">
    <source>
        <dbReference type="Proteomes" id="UP001474120"/>
    </source>
</evidence>
<evidence type="ECO:0008006" key="4">
    <source>
        <dbReference type="Google" id="ProtNLM"/>
    </source>
</evidence>
<sequence>MKNLKKLFAIGLLLFSIHVLAQDPHSESGLKKVIVQEILQVESYTYLNVLEEGAKKWLAVPKMEADLGGVYYIKEGMEMRDFESKELERKFDTIYFLRYITNADFAVAEEGLADPNAVSLDKASAKQPTLDQLNLVMDSVAGGVRIGDLFKNKDLYAGKKIKIKGEVTKFSPQIMAKNWVHFQDGTNFEGAYDLMVTTQETLKVGDQVVFEGVISLDQDFGAGYAYKVIMEEAVVVK</sequence>
<organism evidence="2 3">
    <name type="scientific">Lutimonas vermicola</name>
    <dbReference type="NCBI Taxonomy" id="414288"/>
    <lineage>
        <taxon>Bacteria</taxon>
        <taxon>Pseudomonadati</taxon>
        <taxon>Bacteroidota</taxon>
        <taxon>Flavobacteriia</taxon>
        <taxon>Flavobacteriales</taxon>
        <taxon>Flavobacteriaceae</taxon>
        <taxon>Lutimonas</taxon>
    </lineage>
</organism>
<proteinExistence type="predicted"/>
<name>A0ABU9KY40_9FLAO</name>
<reference evidence="2 3" key="1">
    <citation type="submission" date="2024-04" db="EMBL/GenBank/DDBJ databases">
        <title>whole genome sequencing of Lutimonas vermicola strain IMCC1616.</title>
        <authorList>
            <person name="Bae S.S."/>
        </authorList>
    </citation>
    <scope>NUCLEOTIDE SEQUENCE [LARGE SCALE GENOMIC DNA]</scope>
    <source>
        <strain evidence="2 3">IMCC1616</strain>
    </source>
</reference>
<accession>A0ABU9KY40</accession>
<evidence type="ECO:0000313" key="2">
    <source>
        <dbReference type="EMBL" id="MEL4455105.1"/>
    </source>
</evidence>
<feature type="chain" id="PRO_5045373910" description="Nucleotide-binding protein" evidence="1">
    <location>
        <begin position="22"/>
        <end position="237"/>
    </location>
</feature>
<protein>
    <recommendedName>
        <fullName evidence="4">Nucleotide-binding protein</fullName>
    </recommendedName>
</protein>
<feature type="signal peptide" evidence="1">
    <location>
        <begin position="1"/>
        <end position="21"/>
    </location>
</feature>
<comment type="caution">
    <text evidence="2">The sequence shown here is derived from an EMBL/GenBank/DDBJ whole genome shotgun (WGS) entry which is preliminary data.</text>
</comment>
<dbReference type="Proteomes" id="UP001474120">
    <property type="component" value="Unassembled WGS sequence"/>
</dbReference>
<evidence type="ECO:0000256" key="1">
    <source>
        <dbReference type="SAM" id="SignalP"/>
    </source>
</evidence>
<dbReference type="EMBL" id="JBCDNA010000001">
    <property type="protein sequence ID" value="MEL4455105.1"/>
    <property type="molecule type" value="Genomic_DNA"/>
</dbReference>
<dbReference type="RefSeq" id="WP_342158864.1">
    <property type="nucleotide sequence ID" value="NZ_JBCDNA010000001.1"/>
</dbReference>
<keyword evidence="3" id="KW-1185">Reference proteome</keyword>
<gene>
    <name evidence="2" type="ORF">AABB81_04310</name>
</gene>
<keyword evidence="1" id="KW-0732">Signal</keyword>